<dbReference type="Proteomes" id="UP000693970">
    <property type="component" value="Unassembled WGS sequence"/>
</dbReference>
<keyword evidence="5" id="KW-1185">Reference proteome</keyword>
<sequence length="141" mass="16026">MSFLLKGAQDGVNRLLFAKLHDEYATRGLKILAFPCNQFGAQEPGTEEEILEFVKKYDEKMAEKLVFFEKGSVNGSDTREVFAYLKEKLPDDDGTTAIRWNFNKFLVDHTGTPIKRFVPTVAPFDMKDDIESLLKKKEGGN</sequence>
<dbReference type="OrthoDB" id="446890at2759"/>
<comment type="similarity">
    <text evidence="1">Belongs to the glutathione peroxidase family.</text>
</comment>
<accession>A0A9K3KTX7</accession>
<dbReference type="PANTHER" id="PTHR11592:SF78">
    <property type="entry name" value="GLUTATHIONE PEROXIDASE"/>
    <property type="match status" value="1"/>
</dbReference>
<organism evidence="4 5">
    <name type="scientific">Nitzschia inconspicua</name>
    <dbReference type="NCBI Taxonomy" id="303405"/>
    <lineage>
        <taxon>Eukaryota</taxon>
        <taxon>Sar</taxon>
        <taxon>Stramenopiles</taxon>
        <taxon>Ochrophyta</taxon>
        <taxon>Bacillariophyta</taxon>
        <taxon>Bacillariophyceae</taxon>
        <taxon>Bacillariophycidae</taxon>
        <taxon>Bacillariales</taxon>
        <taxon>Bacillariaceae</taxon>
        <taxon>Nitzschia</taxon>
    </lineage>
</organism>
<evidence type="ECO:0000256" key="1">
    <source>
        <dbReference type="ARBA" id="ARBA00006926"/>
    </source>
</evidence>
<comment type="caution">
    <text evidence="4">The sequence shown here is derived from an EMBL/GenBank/DDBJ whole genome shotgun (WGS) entry which is preliminary data.</text>
</comment>
<dbReference type="AlphaFoldDB" id="A0A9K3KTX7"/>
<dbReference type="PIRSF" id="PIRSF000303">
    <property type="entry name" value="Glutathion_perox"/>
    <property type="match status" value="1"/>
</dbReference>
<name>A0A9K3KTX7_9STRA</name>
<dbReference type="PROSITE" id="PS51355">
    <property type="entry name" value="GLUTATHIONE_PEROXID_3"/>
    <property type="match status" value="1"/>
</dbReference>
<protein>
    <submittedName>
        <fullName evidence="4">Glutathione S-transferase domain containing protein</fullName>
    </submittedName>
</protein>
<proteinExistence type="inferred from homology"/>
<dbReference type="GO" id="GO:0004601">
    <property type="term" value="F:peroxidase activity"/>
    <property type="evidence" value="ECO:0007669"/>
    <property type="project" value="UniProtKB-KW"/>
</dbReference>
<dbReference type="PROSITE" id="PS00763">
    <property type="entry name" value="GLUTATHIONE_PEROXID_2"/>
    <property type="match status" value="1"/>
</dbReference>
<dbReference type="GO" id="GO:0006979">
    <property type="term" value="P:response to oxidative stress"/>
    <property type="evidence" value="ECO:0007669"/>
    <property type="project" value="InterPro"/>
</dbReference>
<gene>
    <name evidence="4" type="ORF">IV203_012480</name>
</gene>
<evidence type="ECO:0000256" key="3">
    <source>
        <dbReference type="ARBA" id="ARBA00023002"/>
    </source>
</evidence>
<dbReference type="EMBL" id="JAGRRH010000019">
    <property type="protein sequence ID" value="KAG7349883.1"/>
    <property type="molecule type" value="Genomic_DNA"/>
</dbReference>
<dbReference type="InterPro" id="IPR029760">
    <property type="entry name" value="GPX_CS"/>
</dbReference>
<dbReference type="PANTHER" id="PTHR11592">
    <property type="entry name" value="GLUTATHIONE PEROXIDASE"/>
    <property type="match status" value="1"/>
</dbReference>
<evidence type="ECO:0000313" key="5">
    <source>
        <dbReference type="Proteomes" id="UP000693970"/>
    </source>
</evidence>
<evidence type="ECO:0000313" key="4">
    <source>
        <dbReference type="EMBL" id="KAG7349883.1"/>
    </source>
</evidence>
<dbReference type="InterPro" id="IPR000889">
    <property type="entry name" value="Glutathione_peroxidase"/>
</dbReference>
<reference evidence="4" key="2">
    <citation type="submission" date="2021-04" db="EMBL/GenBank/DDBJ databases">
        <authorList>
            <person name="Podell S."/>
        </authorList>
    </citation>
    <scope>NUCLEOTIDE SEQUENCE</scope>
    <source>
        <strain evidence="4">Hildebrandi</strain>
    </source>
</reference>
<keyword evidence="2" id="KW-0575">Peroxidase</keyword>
<dbReference type="Pfam" id="PF00255">
    <property type="entry name" value="GSHPx"/>
    <property type="match status" value="1"/>
</dbReference>
<keyword evidence="3" id="KW-0560">Oxidoreductase</keyword>
<evidence type="ECO:0000256" key="2">
    <source>
        <dbReference type="ARBA" id="ARBA00022559"/>
    </source>
</evidence>
<reference evidence="4" key="1">
    <citation type="journal article" date="2021" name="Sci. Rep.">
        <title>Diploid genomic architecture of Nitzschia inconspicua, an elite biomass production diatom.</title>
        <authorList>
            <person name="Oliver A."/>
            <person name="Podell S."/>
            <person name="Pinowska A."/>
            <person name="Traller J.C."/>
            <person name="Smith S.R."/>
            <person name="McClure R."/>
            <person name="Beliaev A."/>
            <person name="Bohutskyi P."/>
            <person name="Hill E.A."/>
            <person name="Rabines A."/>
            <person name="Zheng H."/>
            <person name="Allen L.Z."/>
            <person name="Kuo A."/>
            <person name="Grigoriev I.V."/>
            <person name="Allen A.E."/>
            <person name="Hazlebeck D."/>
            <person name="Allen E.E."/>
        </authorList>
    </citation>
    <scope>NUCLEOTIDE SEQUENCE</scope>
    <source>
        <strain evidence="4">Hildebrandi</strain>
    </source>
</reference>